<comment type="caution">
    <text evidence="1">The sequence shown here is derived from an EMBL/GenBank/DDBJ whole genome shotgun (WGS) entry which is preliminary data.</text>
</comment>
<protein>
    <submittedName>
        <fullName evidence="1">Uncharacterized protein</fullName>
    </submittedName>
</protein>
<accession>A0A1N7ST64</accession>
<gene>
    <name evidence="1" type="ORF">BN2476_910002</name>
</gene>
<dbReference type="Proteomes" id="UP000195569">
    <property type="component" value="Unassembled WGS sequence"/>
</dbReference>
<keyword evidence="2" id="KW-1185">Reference proteome</keyword>
<sequence length="126" mass="14015">MLNGDRLGTVLLAVIRRLIGDGCRIRTNGSSFVIVELKKQAVESAKLDFRNRGCVEQCVQTLAPVVRRKDGAAQIAQQRRPHDARNMCNFLIDQSVHAVPRQGPDKAKVCLHLIIYSSRILASHCL</sequence>
<dbReference type="AlphaFoldDB" id="A0A1N7ST64"/>
<reference evidence="1" key="1">
    <citation type="submission" date="2016-12" db="EMBL/GenBank/DDBJ databases">
        <authorList>
            <person name="Moulin L."/>
        </authorList>
    </citation>
    <scope>NUCLEOTIDE SEQUENCE [LARGE SCALE GENOMIC DNA]</scope>
    <source>
        <strain evidence="1">STM 7183</strain>
    </source>
</reference>
<dbReference type="EMBL" id="CYGY02000091">
    <property type="protein sequence ID" value="SIT50666.1"/>
    <property type="molecule type" value="Genomic_DNA"/>
</dbReference>
<evidence type="ECO:0000313" key="2">
    <source>
        <dbReference type="Proteomes" id="UP000195569"/>
    </source>
</evidence>
<organism evidence="1 2">
    <name type="scientific">Paraburkholderia piptadeniae</name>
    <dbReference type="NCBI Taxonomy" id="1701573"/>
    <lineage>
        <taxon>Bacteria</taxon>
        <taxon>Pseudomonadati</taxon>
        <taxon>Pseudomonadota</taxon>
        <taxon>Betaproteobacteria</taxon>
        <taxon>Burkholderiales</taxon>
        <taxon>Burkholderiaceae</taxon>
        <taxon>Paraburkholderia</taxon>
    </lineage>
</organism>
<proteinExistence type="predicted"/>
<evidence type="ECO:0000313" key="1">
    <source>
        <dbReference type="EMBL" id="SIT50666.1"/>
    </source>
</evidence>
<name>A0A1N7ST64_9BURK</name>